<reference evidence="10" key="1">
    <citation type="submission" date="2017-01" db="EMBL/GenBank/DDBJ databases">
        <authorList>
            <person name="Varghese N."/>
            <person name="Submissions S."/>
        </authorList>
    </citation>
    <scope>NUCLEOTIDE SEQUENCE [LARGE SCALE GENOMIC DNA]</scope>
    <source>
        <strain evidence="10">DSM 23127</strain>
    </source>
</reference>
<dbReference type="OrthoDB" id="9805239at2"/>
<proteinExistence type="inferred from homology"/>
<evidence type="ECO:0000313" key="10">
    <source>
        <dbReference type="Proteomes" id="UP000187608"/>
    </source>
</evidence>
<keyword evidence="10" id="KW-1185">Reference proteome</keyword>
<dbReference type="SUPFAM" id="SSF103481">
    <property type="entry name" value="Multidrug resistance efflux transporter EmrE"/>
    <property type="match status" value="2"/>
</dbReference>
<feature type="transmembrane region" description="Helical" evidence="7">
    <location>
        <begin position="32"/>
        <end position="52"/>
    </location>
</feature>
<comment type="similarity">
    <text evidence="2">Belongs to the EamA transporter family.</text>
</comment>
<evidence type="ECO:0000256" key="2">
    <source>
        <dbReference type="ARBA" id="ARBA00007362"/>
    </source>
</evidence>
<dbReference type="Proteomes" id="UP000187608">
    <property type="component" value="Unassembled WGS sequence"/>
</dbReference>
<evidence type="ECO:0000313" key="9">
    <source>
        <dbReference type="EMBL" id="SIS46055.1"/>
    </source>
</evidence>
<dbReference type="EMBL" id="FTOC01000004">
    <property type="protein sequence ID" value="SIS46055.1"/>
    <property type="molecule type" value="Genomic_DNA"/>
</dbReference>
<feature type="transmembrane region" description="Helical" evidence="7">
    <location>
        <begin position="245"/>
        <end position="262"/>
    </location>
</feature>
<feature type="transmembrane region" description="Helical" evidence="7">
    <location>
        <begin position="118"/>
        <end position="135"/>
    </location>
</feature>
<dbReference type="RefSeq" id="WP_076558442.1">
    <property type="nucleotide sequence ID" value="NZ_FTOC01000004.1"/>
</dbReference>
<evidence type="ECO:0000259" key="8">
    <source>
        <dbReference type="Pfam" id="PF00892"/>
    </source>
</evidence>
<feature type="transmembrane region" description="Helical" evidence="7">
    <location>
        <begin position="179"/>
        <end position="202"/>
    </location>
</feature>
<feature type="transmembrane region" description="Helical" evidence="7">
    <location>
        <begin position="214"/>
        <end position="233"/>
    </location>
</feature>
<accession>A0A1N7J9P8</accession>
<protein>
    <submittedName>
        <fullName evidence="9">Threonine/homoserine efflux transporter RhtA</fullName>
    </submittedName>
</protein>
<evidence type="ECO:0000256" key="6">
    <source>
        <dbReference type="ARBA" id="ARBA00023136"/>
    </source>
</evidence>
<dbReference type="GO" id="GO:0005886">
    <property type="term" value="C:plasma membrane"/>
    <property type="evidence" value="ECO:0007669"/>
    <property type="project" value="UniProtKB-SubCell"/>
</dbReference>
<evidence type="ECO:0000256" key="4">
    <source>
        <dbReference type="ARBA" id="ARBA00022692"/>
    </source>
</evidence>
<feature type="transmembrane region" description="Helical" evidence="7">
    <location>
        <begin position="147"/>
        <end position="167"/>
    </location>
</feature>
<feature type="domain" description="EamA" evidence="8">
    <location>
        <begin position="3"/>
        <end position="134"/>
    </location>
</feature>
<keyword evidence="6 7" id="KW-0472">Membrane</keyword>
<keyword evidence="4 7" id="KW-0812">Transmembrane</keyword>
<evidence type="ECO:0000256" key="5">
    <source>
        <dbReference type="ARBA" id="ARBA00022989"/>
    </source>
</evidence>
<feature type="domain" description="EamA" evidence="8">
    <location>
        <begin position="149"/>
        <end position="285"/>
    </location>
</feature>
<dbReference type="PANTHER" id="PTHR32322">
    <property type="entry name" value="INNER MEMBRANE TRANSPORTER"/>
    <property type="match status" value="1"/>
</dbReference>
<sequence length="301" mass="32939">MPYILLVLVVIMFSGNILVGKAINDLPPYTIAFLRLVVAFLVLLPIGFRSARHHKELFFTYKKPFLIMTLSGITFFNTFIYASLQFTTSTNVSVLETVIPVVTVIFGAYILKEKIYSIQWAGVFISLLGAIWVIMDGRILQVASMNWNPGDAIMIGAIASWTVYSIYVKQYMPLFPSYGALLVMTGLSVLFLLPIVGIEWLLAGVPTFDQGSMIGILYLGVFPSFIAISMYNFAVDQVGASKSSIFLNLLPVFTMAGAALWLGETVTWVQIGGALAVIAGVIVTTQGDRLFKRSSATVSGK</sequence>
<name>A0A1N7J9P8_9BACI</name>
<evidence type="ECO:0000256" key="1">
    <source>
        <dbReference type="ARBA" id="ARBA00004651"/>
    </source>
</evidence>
<feature type="transmembrane region" description="Helical" evidence="7">
    <location>
        <begin position="268"/>
        <end position="285"/>
    </location>
</feature>
<dbReference type="PANTHER" id="PTHR32322:SF18">
    <property type="entry name" value="S-ADENOSYLMETHIONINE_S-ADENOSYLHOMOCYSTEINE TRANSPORTER"/>
    <property type="match status" value="1"/>
</dbReference>
<dbReference type="STRING" id="570947.SAMN05421687_104229"/>
<feature type="transmembrane region" description="Helical" evidence="7">
    <location>
        <begin position="64"/>
        <end position="84"/>
    </location>
</feature>
<organism evidence="9 10">
    <name type="scientific">Salimicrobium flavidum</name>
    <dbReference type="NCBI Taxonomy" id="570947"/>
    <lineage>
        <taxon>Bacteria</taxon>
        <taxon>Bacillati</taxon>
        <taxon>Bacillota</taxon>
        <taxon>Bacilli</taxon>
        <taxon>Bacillales</taxon>
        <taxon>Bacillaceae</taxon>
        <taxon>Salimicrobium</taxon>
    </lineage>
</organism>
<feature type="transmembrane region" description="Helical" evidence="7">
    <location>
        <begin position="90"/>
        <end position="111"/>
    </location>
</feature>
<dbReference type="InterPro" id="IPR000620">
    <property type="entry name" value="EamA_dom"/>
</dbReference>
<evidence type="ECO:0000256" key="3">
    <source>
        <dbReference type="ARBA" id="ARBA00022475"/>
    </source>
</evidence>
<dbReference type="InterPro" id="IPR050638">
    <property type="entry name" value="AA-Vitamin_Transporters"/>
</dbReference>
<dbReference type="AlphaFoldDB" id="A0A1N7J9P8"/>
<comment type="subcellular location">
    <subcellularLocation>
        <location evidence="1">Cell membrane</location>
        <topology evidence="1">Multi-pass membrane protein</topology>
    </subcellularLocation>
</comment>
<dbReference type="Pfam" id="PF00892">
    <property type="entry name" value="EamA"/>
    <property type="match status" value="2"/>
</dbReference>
<evidence type="ECO:0000256" key="7">
    <source>
        <dbReference type="SAM" id="Phobius"/>
    </source>
</evidence>
<gene>
    <name evidence="9" type="ORF">SAMN05421687_104229</name>
</gene>
<dbReference type="InterPro" id="IPR037185">
    <property type="entry name" value="EmrE-like"/>
</dbReference>
<keyword evidence="3" id="KW-1003">Cell membrane</keyword>
<keyword evidence="5 7" id="KW-1133">Transmembrane helix</keyword>